<evidence type="ECO:0000313" key="3">
    <source>
        <dbReference type="Proteomes" id="UP001222325"/>
    </source>
</evidence>
<comment type="caution">
    <text evidence="2">The sequence shown here is derived from an EMBL/GenBank/DDBJ whole genome shotgun (WGS) entry which is preliminary data.</text>
</comment>
<proteinExistence type="predicted"/>
<evidence type="ECO:0008006" key="4">
    <source>
        <dbReference type="Google" id="ProtNLM"/>
    </source>
</evidence>
<dbReference type="EMBL" id="JARJCN010000015">
    <property type="protein sequence ID" value="KAJ7094029.1"/>
    <property type="molecule type" value="Genomic_DNA"/>
</dbReference>
<feature type="region of interest" description="Disordered" evidence="1">
    <location>
        <begin position="37"/>
        <end position="61"/>
    </location>
</feature>
<dbReference type="PANTHER" id="PTHR13379">
    <property type="entry name" value="UNCHARACTERIZED DUF1308"/>
    <property type="match status" value="1"/>
</dbReference>
<organism evidence="2 3">
    <name type="scientific">Mycena belliarum</name>
    <dbReference type="NCBI Taxonomy" id="1033014"/>
    <lineage>
        <taxon>Eukaryota</taxon>
        <taxon>Fungi</taxon>
        <taxon>Dikarya</taxon>
        <taxon>Basidiomycota</taxon>
        <taxon>Agaricomycotina</taxon>
        <taxon>Agaricomycetes</taxon>
        <taxon>Agaricomycetidae</taxon>
        <taxon>Agaricales</taxon>
        <taxon>Marasmiineae</taxon>
        <taxon>Mycenaceae</taxon>
        <taxon>Mycena</taxon>
    </lineage>
</organism>
<protein>
    <recommendedName>
        <fullName evidence="4">DUF1308 domain-containing protein</fullName>
    </recommendedName>
</protein>
<evidence type="ECO:0000313" key="2">
    <source>
        <dbReference type="EMBL" id="KAJ7094029.1"/>
    </source>
</evidence>
<dbReference type="Proteomes" id="UP001222325">
    <property type="component" value="Unassembled WGS sequence"/>
</dbReference>
<keyword evidence="3" id="KW-1185">Reference proteome</keyword>
<feature type="region of interest" description="Disordered" evidence="1">
    <location>
        <begin position="527"/>
        <end position="556"/>
    </location>
</feature>
<reference evidence="2" key="1">
    <citation type="submission" date="2023-03" db="EMBL/GenBank/DDBJ databases">
        <title>Massive genome expansion in bonnet fungi (Mycena s.s.) driven by repeated elements and novel gene families across ecological guilds.</title>
        <authorList>
            <consortium name="Lawrence Berkeley National Laboratory"/>
            <person name="Harder C.B."/>
            <person name="Miyauchi S."/>
            <person name="Viragh M."/>
            <person name="Kuo A."/>
            <person name="Thoen E."/>
            <person name="Andreopoulos B."/>
            <person name="Lu D."/>
            <person name="Skrede I."/>
            <person name="Drula E."/>
            <person name="Henrissat B."/>
            <person name="Morin E."/>
            <person name="Kohler A."/>
            <person name="Barry K."/>
            <person name="LaButti K."/>
            <person name="Morin E."/>
            <person name="Salamov A."/>
            <person name="Lipzen A."/>
            <person name="Mereny Z."/>
            <person name="Hegedus B."/>
            <person name="Baldrian P."/>
            <person name="Stursova M."/>
            <person name="Weitz H."/>
            <person name="Taylor A."/>
            <person name="Grigoriev I.V."/>
            <person name="Nagy L.G."/>
            <person name="Martin F."/>
            <person name="Kauserud H."/>
        </authorList>
    </citation>
    <scope>NUCLEOTIDE SEQUENCE</scope>
    <source>
        <strain evidence="2">CBHHK173m</strain>
    </source>
</reference>
<dbReference type="PANTHER" id="PTHR13379:SF0">
    <property type="entry name" value="UPF0415 PROTEIN C7ORF25"/>
    <property type="match status" value="1"/>
</dbReference>
<name>A0AAD6U9D9_9AGAR</name>
<sequence>MRAVALTSTTMASAAHADLHLLKSTLRTIHQTLADFSPPAARPPILDSSTPAGDDAADDAHWLKPEPLPGLKQLREAIKIDLDLLERFLDDPVSAHLPALSTNASYLTAVYDELLDAPPPVVAVFRTFAPAPVDQKTKAKATPVKVDIVADGGRRWIRVNTTKNSRLMAEFRELDSYLTDSDSEDDDSAHGPSLAQTELDNSVLRMGRALIAASNVHTQAGAVPTVTLRLTRLVPSGADPRIAQTLASLRAMGLDVQLGSKEMPPTPAPASAPPPPPVEPPPLLPTAHINLDLSVLIALVSDLTHAPLPRSPAGAVRRFATDPSHDAVAHARALSSQIMQEMRQEMAGGAFFDVLKAHLPAGPVGFWTTREARARFERIVGKIGGPGEKRRAGALFTAEGDGAADAEARFWEGSRYAPGFVPLLPVHIYADDDDSAPPCTDAPFFSALADTCRDILAQGADAPAPPATQYSNNGFPRETVAAPRTRVARLTAHTAQSVKEGAARGWTTLTANRTSLRALLREMRGRAGAVGADGQQEGVEAGDGGQEQGAREGKAALWLVDPRSLAEGARERAEASYAAAAANGTA</sequence>
<accession>A0AAD6U9D9</accession>
<evidence type="ECO:0000256" key="1">
    <source>
        <dbReference type="SAM" id="MobiDB-lite"/>
    </source>
</evidence>
<gene>
    <name evidence="2" type="ORF">B0H15DRAFT_882348</name>
</gene>
<dbReference type="AlphaFoldDB" id="A0AAD6U9D9"/>